<keyword evidence="1" id="KW-0819">tRNA processing</keyword>
<proteinExistence type="inferred from homology"/>
<dbReference type="GO" id="GO:0008033">
    <property type="term" value="P:tRNA processing"/>
    <property type="evidence" value="ECO:0007669"/>
    <property type="project" value="UniProtKB-KW"/>
</dbReference>
<accession>A0A3M7MII7</accession>
<dbReference type="PANTHER" id="PTHR14742:SF0">
    <property type="entry name" value="RIBONUCLEASE P PROTEIN SUBUNIT P21"/>
    <property type="match status" value="1"/>
</dbReference>
<dbReference type="GO" id="GO:0005655">
    <property type="term" value="C:nucleolar ribonuclease P complex"/>
    <property type="evidence" value="ECO:0007669"/>
    <property type="project" value="TreeGrafter"/>
</dbReference>
<organism evidence="5 6">
    <name type="scientific">Pyrenophora seminiperda CCB06</name>
    <dbReference type="NCBI Taxonomy" id="1302712"/>
    <lineage>
        <taxon>Eukaryota</taxon>
        <taxon>Fungi</taxon>
        <taxon>Dikarya</taxon>
        <taxon>Ascomycota</taxon>
        <taxon>Pezizomycotina</taxon>
        <taxon>Dothideomycetes</taxon>
        <taxon>Pleosporomycetidae</taxon>
        <taxon>Pleosporales</taxon>
        <taxon>Pleosporineae</taxon>
        <taxon>Pleosporaceae</taxon>
        <taxon>Pyrenophora</taxon>
    </lineage>
</organism>
<evidence type="ECO:0000256" key="1">
    <source>
        <dbReference type="ARBA" id="ARBA00022694"/>
    </source>
</evidence>
<sequence length="185" mass="20487">MSKVKPPKSKGIPNKHLHTRLNYLYQAATYLTLQTTQDTITPGVREDKQIDLQDMAQPQRQSRLALDLGSDIQQVSRKGQLRLAVDLKRSMCKSCNSILIPGRTATQAIENASKGGKKAWADVLVVSCNLCGGKKRFPVNATKQLKKAKRAIPATTASITASEEDLFQDTIVPVETDQVHKEQYI</sequence>
<name>A0A3M7MII7_9PLEO</name>
<dbReference type="AlphaFoldDB" id="A0A3M7MII7"/>
<keyword evidence="3" id="KW-0862">Zinc</keyword>
<evidence type="ECO:0000256" key="3">
    <source>
        <dbReference type="ARBA" id="ARBA00022833"/>
    </source>
</evidence>
<protein>
    <recommendedName>
        <fullName evidence="7">Rpr2-domain-containing protein</fullName>
    </recommendedName>
</protein>
<evidence type="ECO:0000313" key="5">
    <source>
        <dbReference type="EMBL" id="RMZ74303.1"/>
    </source>
</evidence>
<keyword evidence="2" id="KW-0479">Metal-binding</keyword>
<dbReference type="GO" id="GO:0046872">
    <property type="term" value="F:metal ion binding"/>
    <property type="evidence" value="ECO:0007669"/>
    <property type="project" value="UniProtKB-KW"/>
</dbReference>
<reference evidence="5 6" key="1">
    <citation type="journal article" date="2014" name="PLoS ONE">
        <title>De novo Genome Assembly of the Fungal Plant Pathogen Pyrenophora semeniperda.</title>
        <authorList>
            <person name="Soliai M.M."/>
            <person name="Meyer S.E."/>
            <person name="Udall J.A."/>
            <person name="Elzinga D.E."/>
            <person name="Hermansen R.A."/>
            <person name="Bodily P.M."/>
            <person name="Hart A.A."/>
            <person name="Coleman C.E."/>
        </authorList>
    </citation>
    <scope>NUCLEOTIDE SEQUENCE [LARGE SCALE GENOMIC DNA]</scope>
    <source>
        <strain evidence="5 6">CCB06</strain>
        <tissue evidence="5">Mycelium</tissue>
    </source>
</reference>
<keyword evidence="6" id="KW-1185">Reference proteome</keyword>
<gene>
    <name evidence="5" type="ORF">GMOD_00003320</name>
</gene>
<evidence type="ECO:0000313" key="6">
    <source>
        <dbReference type="Proteomes" id="UP000265663"/>
    </source>
</evidence>
<dbReference type="Pfam" id="PF04032">
    <property type="entry name" value="Rpr2"/>
    <property type="match status" value="1"/>
</dbReference>
<evidence type="ECO:0000256" key="4">
    <source>
        <dbReference type="ARBA" id="ARBA00038402"/>
    </source>
</evidence>
<comment type="similarity">
    <text evidence="4">Belongs to the eukaryotic/archaeal RNase P protein component 4 family.</text>
</comment>
<dbReference type="OrthoDB" id="128536at2759"/>
<evidence type="ECO:0000256" key="2">
    <source>
        <dbReference type="ARBA" id="ARBA00022723"/>
    </source>
</evidence>
<evidence type="ECO:0008006" key="7">
    <source>
        <dbReference type="Google" id="ProtNLM"/>
    </source>
</evidence>
<dbReference type="EMBL" id="KE747844">
    <property type="protein sequence ID" value="RMZ74303.1"/>
    <property type="molecule type" value="Genomic_DNA"/>
</dbReference>
<dbReference type="PANTHER" id="PTHR14742">
    <property type="entry name" value="RIBONUCLEASE P SUBUNIT P21"/>
    <property type="match status" value="1"/>
</dbReference>
<dbReference type="Proteomes" id="UP000265663">
    <property type="component" value="Unassembled WGS sequence"/>
</dbReference>
<dbReference type="InterPro" id="IPR007175">
    <property type="entry name" value="Rpr2/Snm1/Rpp21"/>
</dbReference>
<dbReference type="Gene3D" id="6.20.50.20">
    <property type="match status" value="1"/>
</dbReference>